<dbReference type="GO" id="GO:0003713">
    <property type="term" value="F:transcription coactivator activity"/>
    <property type="evidence" value="ECO:0007669"/>
    <property type="project" value="TreeGrafter"/>
</dbReference>
<evidence type="ECO:0000256" key="2">
    <source>
        <dbReference type="ARBA" id="ARBA00022490"/>
    </source>
</evidence>
<evidence type="ECO:0000313" key="10">
    <source>
        <dbReference type="Proteomes" id="UP000694890"/>
    </source>
</evidence>
<evidence type="ECO:0000256" key="5">
    <source>
        <dbReference type="ARBA" id="ARBA00023203"/>
    </source>
</evidence>
<evidence type="ECO:0000256" key="8">
    <source>
        <dbReference type="SAM" id="MobiDB-lite"/>
    </source>
</evidence>
<feature type="compositionally biased region" description="Polar residues" evidence="8">
    <location>
        <begin position="664"/>
        <end position="682"/>
    </location>
</feature>
<dbReference type="GO" id="GO:0003779">
    <property type="term" value="F:actin binding"/>
    <property type="evidence" value="ECO:0007669"/>
    <property type="project" value="UniProtKB-KW"/>
</dbReference>
<keyword evidence="4" id="KW-0472">Membrane</keyword>
<feature type="compositionally biased region" description="Pro residues" evidence="8">
    <location>
        <begin position="731"/>
        <end position="754"/>
    </location>
</feature>
<dbReference type="Proteomes" id="UP000694890">
    <property type="component" value="Linkage group LG9"/>
</dbReference>
<dbReference type="InterPro" id="IPR031808">
    <property type="entry name" value="JMY/WHAMM_N"/>
</dbReference>
<organism evidence="10 11">
    <name type="scientific">Lates calcarifer</name>
    <name type="common">Barramundi</name>
    <name type="synonym">Holocentrus calcarifer</name>
    <dbReference type="NCBI Taxonomy" id="8187"/>
    <lineage>
        <taxon>Eukaryota</taxon>
        <taxon>Metazoa</taxon>
        <taxon>Chordata</taxon>
        <taxon>Craniata</taxon>
        <taxon>Vertebrata</taxon>
        <taxon>Euteleostomi</taxon>
        <taxon>Actinopterygii</taxon>
        <taxon>Neopterygii</taxon>
        <taxon>Teleostei</taxon>
        <taxon>Neoteleostei</taxon>
        <taxon>Acanthomorphata</taxon>
        <taxon>Carangaria</taxon>
        <taxon>Carangaria incertae sedis</taxon>
        <taxon>Centropomidae</taxon>
        <taxon>Lates</taxon>
    </lineage>
</organism>
<keyword evidence="6" id="KW-0968">Cytoplasmic vesicle</keyword>
<keyword evidence="2" id="KW-0963">Cytoplasm</keyword>
<feature type="region of interest" description="Disordered" evidence="8">
    <location>
        <begin position="640"/>
        <end position="697"/>
    </location>
</feature>
<feature type="region of interest" description="Disordered" evidence="8">
    <location>
        <begin position="600"/>
        <end position="628"/>
    </location>
</feature>
<evidence type="ECO:0000256" key="6">
    <source>
        <dbReference type="ARBA" id="ARBA00023329"/>
    </source>
</evidence>
<dbReference type="PRINTS" id="PR00806">
    <property type="entry name" value="VINCULIN"/>
</dbReference>
<dbReference type="Pfam" id="PF15871">
    <property type="entry name" value="JMY"/>
    <property type="match status" value="1"/>
</dbReference>
<feature type="compositionally biased region" description="Polar residues" evidence="8">
    <location>
        <begin position="645"/>
        <end position="656"/>
    </location>
</feature>
<dbReference type="GO" id="GO:0071933">
    <property type="term" value="F:Arp2/3 complex binding"/>
    <property type="evidence" value="ECO:0007669"/>
    <property type="project" value="TreeGrafter"/>
</dbReference>
<feature type="coiled-coil region" evidence="7">
    <location>
        <begin position="278"/>
        <end position="305"/>
    </location>
</feature>
<dbReference type="GO" id="GO:0030659">
    <property type="term" value="C:cytoplasmic vesicle membrane"/>
    <property type="evidence" value="ECO:0007669"/>
    <property type="project" value="UniProtKB-SubCell"/>
</dbReference>
<dbReference type="PROSITE" id="PS51082">
    <property type="entry name" value="WH2"/>
    <property type="match status" value="1"/>
</dbReference>
<feature type="domain" description="WH2" evidence="9">
    <location>
        <begin position="853"/>
        <end position="870"/>
    </location>
</feature>
<feature type="region of interest" description="Disordered" evidence="8">
    <location>
        <begin position="710"/>
        <end position="791"/>
    </location>
</feature>
<feature type="compositionally biased region" description="Basic and acidic residues" evidence="8">
    <location>
        <begin position="755"/>
        <end position="765"/>
    </location>
</feature>
<dbReference type="InterPro" id="IPR031738">
    <property type="entry name" value="JMY/WHAMM"/>
</dbReference>
<feature type="region of interest" description="Disordered" evidence="8">
    <location>
        <begin position="869"/>
        <end position="923"/>
    </location>
</feature>
<evidence type="ECO:0000256" key="4">
    <source>
        <dbReference type="ARBA" id="ARBA00023136"/>
    </source>
</evidence>
<dbReference type="GO" id="GO:0072332">
    <property type="term" value="P:intrinsic apoptotic signaling pathway by p53 class mediator"/>
    <property type="evidence" value="ECO:0007669"/>
    <property type="project" value="TreeGrafter"/>
</dbReference>
<keyword evidence="5" id="KW-0009">Actin-binding</keyword>
<dbReference type="GeneID" id="108895454"/>
<dbReference type="RefSeq" id="XP_018549807.1">
    <property type="nucleotide sequence ID" value="XM_018694291.2"/>
</dbReference>
<dbReference type="KEGG" id="lcf:108895454"/>
<evidence type="ECO:0000256" key="3">
    <source>
        <dbReference type="ARBA" id="ARBA00023054"/>
    </source>
</evidence>
<feature type="compositionally biased region" description="Basic and acidic residues" evidence="8">
    <location>
        <begin position="894"/>
        <end position="906"/>
    </location>
</feature>
<reference evidence="11" key="1">
    <citation type="submission" date="2025-08" db="UniProtKB">
        <authorList>
            <consortium name="RefSeq"/>
        </authorList>
    </citation>
    <scope>IDENTIFICATION</scope>
    <source>
        <tissue evidence="11">Brain</tissue>
    </source>
</reference>
<evidence type="ECO:0000256" key="1">
    <source>
        <dbReference type="ARBA" id="ARBA00004156"/>
    </source>
</evidence>
<dbReference type="GO" id="GO:0043065">
    <property type="term" value="P:positive regulation of apoptotic process"/>
    <property type="evidence" value="ECO:0007669"/>
    <property type="project" value="TreeGrafter"/>
</dbReference>
<gene>
    <name evidence="11" type="primary">jmy</name>
</gene>
<comment type="subcellular location">
    <subcellularLocation>
        <location evidence="1">Cytoplasmic vesicle membrane</location>
    </subcellularLocation>
</comment>
<name>A0AAJ7Q8R7_LATCA</name>
<dbReference type="CTD" id="133746"/>
<proteinExistence type="predicted"/>
<accession>A0AAJ7Q8R7</accession>
<dbReference type="Pfam" id="PF15920">
    <property type="entry name" value="WHAMM-JMY_N"/>
    <property type="match status" value="2"/>
</dbReference>
<dbReference type="PANTHER" id="PTHR23330">
    <property type="entry name" value="P300 TRANSCRIPTIONAL COFACTOR JMY-RELATED"/>
    <property type="match status" value="1"/>
</dbReference>
<evidence type="ECO:0000313" key="11">
    <source>
        <dbReference type="RefSeq" id="XP_018549807.1"/>
    </source>
</evidence>
<keyword evidence="3 7" id="KW-0175">Coiled coil</keyword>
<dbReference type="InterPro" id="IPR003124">
    <property type="entry name" value="WH2_dom"/>
</dbReference>
<dbReference type="AlphaFoldDB" id="A0AAJ7Q8R7"/>
<evidence type="ECO:0000256" key="7">
    <source>
        <dbReference type="SAM" id="Coils"/>
    </source>
</evidence>
<dbReference type="PANTHER" id="PTHR23330:SF8">
    <property type="entry name" value="JUNCTION-MEDIATING AND -REGULATORY PROTEIN"/>
    <property type="match status" value="1"/>
</dbReference>
<feature type="compositionally biased region" description="Acidic residues" evidence="8">
    <location>
        <begin position="907"/>
        <end position="923"/>
    </location>
</feature>
<protein>
    <submittedName>
        <fullName evidence="11">LOW QUALITY PROTEIN: junction-mediating and -regulatory protein</fullName>
    </submittedName>
</protein>
<dbReference type="GO" id="GO:0005634">
    <property type="term" value="C:nucleus"/>
    <property type="evidence" value="ECO:0007669"/>
    <property type="project" value="TreeGrafter"/>
</dbReference>
<sequence>MSFTMEDNLESGWVSVRPRIFDEKERHKFAFIVAWNDIEGKFAITCHNRTVQRRATFLDPLLDCCPAATTSPALGASVAEKHTKSPVTTSKDEVCQAGKVRPHSFPKGKPTTKTVVGDKRALKAVGSQTFECVSHALGSWDIVTPKVIDIEILDPVEVQLSPDDSDPGDRENSAREDFSWAGLYSFQDLRAAHLQLCAVNSDLEPCLPSFPEEQSGVWTVLFGAPGVSQRETEALCYQLQVYLGHALDTCGWKILSQVLFSESDDTEEYYESLSELRQKGYEDALERAKRRMQEVLDKHKAMDSMVELLQVYPEEDEAYGELLEATTQLYHYLLQPFRDMRELAMLRRQQIKISLETERLGPRRVESLRKEDEEWQKKAHAAVLSIQELTVKFFETTTRAQKALYERMRADQRKFGKSAWAAAVERMERLQYAVSRETLQLMRAKEICLEQRKHGLKEEMQSLQGGEDAMLRLDQLEALYYELQLQLYDIQAEVLRCEELLLTAQLQSLRRQMTERQDEVVYYDAFESPDAMKGVEDPATPPSPLRDEELSVLQQRTRQLEARRGRITAKKVYLKNKKEICIVNHNQKIQQRQGSLADSTSLQALQQGGEAEEDEAKRNARVSQERQTTLDRLRSLKQRYPGQVTLKSSRLRLSQAHSRRRAGQQPNTQAASVQTDSISDLPQLSAPPPPDACSCDSVSLPTVELENLASSPPFLSLPPLSASPSVLSLGAPPPPPPPPPPPLPPPPPPPPPPSEEQRQGEDGEKNPTGSPARQNKCESESPSLPLAPFSPRFFDSSQLLTARKKLRKTSSLDSSQWRRASSPMDEVLASLKRGSFHLRKAELRVLGPDPDDDSNNILAQIRQGVRLRKVRTRPEQQQRHPKSFPHSADALTRSIHEALRRIKEASPESESEDEGLPCTDWEN</sequence>
<feature type="compositionally biased region" description="Low complexity" evidence="8">
    <location>
        <begin position="710"/>
        <end position="730"/>
    </location>
</feature>
<dbReference type="GO" id="GO:0034314">
    <property type="term" value="P:Arp2/3 complex-mediated actin nucleation"/>
    <property type="evidence" value="ECO:0007669"/>
    <property type="project" value="TreeGrafter"/>
</dbReference>
<evidence type="ECO:0000259" key="9">
    <source>
        <dbReference type="PROSITE" id="PS51082"/>
    </source>
</evidence>
<dbReference type="GO" id="GO:0070060">
    <property type="term" value="P:'de novo' actin filament nucleation"/>
    <property type="evidence" value="ECO:0007669"/>
    <property type="project" value="TreeGrafter"/>
</dbReference>